<proteinExistence type="inferred from homology"/>
<organism evidence="3 4">
    <name type="scientific">Mycena venus</name>
    <dbReference type="NCBI Taxonomy" id="2733690"/>
    <lineage>
        <taxon>Eukaryota</taxon>
        <taxon>Fungi</taxon>
        <taxon>Dikarya</taxon>
        <taxon>Basidiomycota</taxon>
        <taxon>Agaricomycotina</taxon>
        <taxon>Agaricomycetes</taxon>
        <taxon>Agaricomycetidae</taxon>
        <taxon>Agaricales</taxon>
        <taxon>Marasmiineae</taxon>
        <taxon>Mycenaceae</taxon>
        <taxon>Mycena</taxon>
    </lineage>
</organism>
<evidence type="ECO:0000259" key="2">
    <source>
        <dbReference type="Pfam" id="PF07110"/>
    </source>
</evidence>
<dbReference type="AlphaFoldDB" id="A0A8H6XA70"/>
<reference evidence="3" key="1">
    <citation type="submission" date="2020-05" db="EMBL/GenBank/DDBJ databases">
        <title>Mycena genomes resolve the evolution of fungal bioluminescence.</title>
        <authorList>
            <person name="Tsai I.J."/>
        </authorList>
    </citation>
    <scope>NUCLEOTIDE SEQUENCE</scope>
    <source>
        <strain evidence="3">CCC161011</strain>
    </source>
</reference>
<accession>A0A8H6XA70</accession>
<protein>
    <recommendedName>
        <fullName evidence="2">EthD domain-containing protein</fullName>
    </recommendedName>
</protein>
<dbReference type="InterPro" id="IPR011008">
    <property type="entry name" value="Dimeric_a/b-barrel"/>
</dbReference>
<evidence type="ECO:0000256" key="1">
    <source>
        <dbReference type="ARBA" id="ARBA00005986"/>
    </source>
</evidence>
<keyword evidence="4" id="KW-1185">Reference proteome</keyword>
<dbReference type="EMBL" id="JACAZI010000022">
    <property type="protein sequence ID" value="KAF7337034.1"/>
    <property type="molecule type" value="Genomic_DNA"/>
</dbReference>
<dbReference type="SUPFAM" id="SSF54909">
    <property type="entry name" value="Dimeric alpha+beta barrel"/>
    <property type="match status" value="1"/>
</dbReference>
<name>A0A8H6XA70_9AGAR</name>
<dbReference type="Proteomes" id="UP000620124">
    <property type="component" value="Unassembled WGS sequence"/>
</dbReference>
<dbReference type="GO" id="GO:0016491">
    <property type="term" value="F:oxidoreductase activity"/>
    <property type="evidence" value="ECO:0007669"/>
    <property type="project" value="InterPro"/>
</dbReference>
<gene>
    <name evidence="3" type="ORF">MVEN_02140200</name>
</gene>
<sequence length="136" mass="15755">MPQKSIKRNQHFNHDTTSKMTIRLIALMHRLPHVSFEEFDRHWGEIHGPLINSLPAVKSGLVKYKQFHISPETNAVLAARGLTIMPYDGIVEWEAEKLEDILELFASEEITQKILPDEKNFFERGSVQVITGDWKF</sequence>
<dbReference type="Gene3D" id="3.30.70.100">
    <property type="match status" value="1"/>
</dbReference>
<evidence type="ECO:0000313" key="4">
    <source>
        <dbReference type="Proteomes" id="UP000620124"/>
    </source>
</evidence>
<comment type="similarity">
    <text evidence="1">Belongs to the tpcK family.</text>
</comment>
<comment type="caution">
    <text evidence="3">The sequence shown here is derived from an EMBL/GenBank/DDBJ whole genome shotgun (WGS) entry which is preliminary data.</text>
</comment>
<dbReference type="OrthoDB" id="3183782at2759"/>
<dbReference type="Pfam" id="PF07110">
    <property type="entry name" value="EthD"/>
    <property type="match status" value="1"/>
</dbReference>
<evidence type="ECO:0000313" key="3">
    <source>
        <dbReference type="EMBL" id="KAF7337034.1"/>
    </source>
</evidence>
<feature type="domain" description="EthD" evidence="2">
    <location>
        <begin position="32"/>
        <end position="124"/>
    </location>
</feature>
<dbReference type="InterPro" id="IPR009799">
    <property type="entry name" value="EthD_dom"/>
</dbReference>